<keyword evidence="2" id="KW-1185">Reference proteome</keyword>
<organism evidence="1 2">
    <name type="scientific">Methylocystis iwaonis</name>
    <dbReference type="NCBI Taxonomy" id="2885079"/>
    <lineage>
        <taxon>Bacteria</taxon>
        <taxon>Pseudomonadati</taxon>
        <taxon>Pseudomonadota</taxon>
        <taxon>Alphaproteobacteria</taxon>
        <taxon>Hyphomicrobiales</taxon>
        <taxon>Methylocystaceae</taxon>
        <taxon>Methylocystis</taxon>
    </lineage>
</organism>
<protein>
    <submittedName>
        <fullName evidence="1">Uncharacterized protein</fullName>
    </submittedName>
</protein>
<proteinExistence type="predicted"/>
<dbReference type="Proteomes" id="UP001317629">
    <property type="component" value="Plasmid pSS37A-Re-5"/>
</dbReference>
<evidence type="ECO:0000313" key="1">
    <source>
        <dbReference type="EMBL" id="BDV36714.1"/>
    </source>
</evidence>
<accession>A0ABN6VLQ6</accession>
<gene>
    <name evidence="1" type="ORF">SS37A_42440</name>
</gene>
<geneLocation type="plasmid" evidence="1 2">
    <name>pSS37A-Re-5</name>
</geneLocation>
<evidence type="ECO:0000313" key="2">
    <source>
        <dbReference type="Proteomes" id="UP001317629"/>
    </source>
</evidence>
<reference evidence="1 2" key="1">
    <citation type="journal article" date="2023" name="Int. J. Syst. Evol. Microbiol.">
        <title>Methylocystis iwaonis sp. nov., a type II methane-oxidizing bacterium from surface soil of a rice paddy field in Japan, and emended description of the genus Methylocystis (ex Whittenbury et al. 1970) Bowman et al. 1993.</title>
        <authorList>
            <person name="Kaise H."/>
            <person name="Sawadogo J.B."/>
            <person name="Alam M.S."/>
            <person name="Ueno C."/>
            <person name="Dianou D."/>
            <person name="Shinjo R."/>
            <person name="Asakawa S."/>
        </authorList>
    </citation>
    <scope>NUCLEOTIDE SEQUENCE [LARGE SCALE GENOMIC DNA]</scope>
    <source>
        <strain evidence="1 2">SS37A-Re</strain>
    </source>
</reference>
<dbReference type="RefSeq" id="WP_281932834.1">
    <property type="nucleotide sequence ID" value="NZ_AP027147.1"/>
</dbReference>
<dbReference type="EMBL" id="AP027147">
    <property type="protein sequence ID" value="BDV36714.1"/>
    <property type="molecule type" value="Genomic_DNA"/>
</dbReference>
<keyword evidence="1" id="KW-0614">Plasmid</keyword>
<name>A0ABN6VLQ6_9HYPH</name>
<sequence>MPKEIRLNEATFEAVVQEVIRAVSNSSDSENASNNVTVAFERAGLLEAKESGAPLQKSSEIKLTINIINYYSREVHMSTFNNTGSNIAAQGDLARSDHNTQNIANVTDQPLDLAEFMRQLDLVREELEKRDADRLQKGKAIGVLATAEENARANNKSGAVDALKSAGGLLLDVAKSVSAKLIEDAIEGKFGV</sequence>